<name>A0A8W8LNF5_MAGGI</name>
<feature type="compositionally biased region" description="Basic and acidic residues" evidence="1">
    <location>
        <begin position="17"/>
        <end position="26"/>
    </location>
</feature>
<dbReference type="EnsemblMetazoa" id="G28844.2">
    <property type="protein sequence ID" value="G28844.2:cds"/>
    <property type="gene ID" value="G28844"/>
</dbReference>
<feature type="region of interest" description="Disordered" evidence="1">
    <location>
        <begin position="1"/>
        <end position="36"/>
    </location>
</feature>
<organism evidence="2 3">
    <name type="scientific">Magallana gigas</name>
    <name type="common">Pacific oyster</name>
    <name type="synonym">Crassostrea gigas</name>
    <dbReference type="NCBI Taxonomy" id="29159"/>
    <lineage>
        <taxon>Eukaryota</taxon>
        <taxon>Metazoa</taxon>
        <taxon>Spiralia</taxon>
        <taxon>Lophotrochozoa</taxon>
        <taxon>Mollusca</taxon>
        <taxon>Bivalvia</taxon>
        <taxon>Autobranchia</taxon>
        <taxon>Pteriomorphia</taxon>
        <taxon>Ostreida</taxon>
        <taxon>Ostreoidea</taxon>
        <taxon>Ostreidae</taxon>
        <taxon>Magallana</taxon>
    </lineage>
</organism>
<dbReference type="EnsemblMetazoa" id="G28844.1">
    <property type="protein sequence ID" value="G28844.1:cds"/>
    <property type="gene ID" value="G28844"/>
</dbReference>
<dbReference type="Proteomes" id="UP000005408">
    <property type="component" value="Unassembled WGS sequence"/>
</dbReference>
<proteinExistence type="predicted"/>
<feature type="compositionally biased region" description="Polar residues" evidence="1">
    <location>
        <begin position="1"/>
        <end position="16"/>
    </location>
</feature>
<evidence type="ECO:0000313" key="3">
    <source>
        <dbReference type="Proteomes" id="UP000005408"/>
    </source>
</evidence>
<keyword evidence="3" id="KW-1185">Reference proteome</keyword>
<reference evidence="2" key="1">
    <citation type="submission" date="2022-08" db="UniProtKB">
        <authorList>
            <consortium name="EnsemblMetazoa"/>
        </authorList>
    </citation>
    <scope>IDENTIFICATION</scope>
    <source>
        <strain evidence="2">05x7-T-G4-1.051#20</strain>
    </source>
</reference>
<dbReference type="AlphaFoldDB" id="A0A8W8LNF5"/>
<dbReference type="SUPFAM" id="SSF140996">
    <property type="entry name" value="Hermes dimerisation domain"/>
    <property type="match status" value="1"/>
</dbReference>
<dbReference type="EnsemblMetazoa" id="G28844.5">
    <property type="protein sequence ID" value="G28844.5:cds"/>
    <property type="gene ID" value="G28844"/>
</dbReference>
<dbReference type="EnsemblMetazoa" id="G28844.3">
    <property type="protein sequence ID" value="G28844.3:cds"/>
    <property type="gene ID" value="G28844"/>
</dbReference>
<evidence type="ECO:0000256" key="1">
    <source>
        <dbReference type="SAM" id="MobiDB-lite"/>
    </source>
</evidence>
<accession>A0A8W8LNF5</accession>
<sequence length="100" mass="11193">MFSTGSVPGAQTTAKSQESKKFKNRDTSTNGRLSQDKQELIDNTLCKLIASRTISPSVVEDELFQTFVELLNPRYKIPSQDAIMRSLEDLPTTVFIDHDA</sequence>
<dbReference type="EnsemblMetazoa" id="G28844.4">
    <property type="protein sequence ID" value="G28844.4:cds"/>
    <property type="gene ID" value="G28844"/>
</dbReference>
<protein>
    <submittedName>
        <fullName evidence="2">Uncharacterized protein</fullName>
    </submittedName>
</protein>
<evidence type="ECO:0000313" key="2">
    <source>
        <dbReference type="EnsemblMetazoa" id="G28844.3:cds"/>
    </source>
</evidence>